<proteinExistence type="predicted"/>
<dbReference type="Gene3D" id="3.30.420.10">
    <property type="entry name" value="Ribonuclease H-like superfamily/Ribonuclease H"/>
    <property type="match status" value="1"/>
</dbReference>
<dbReference type="EMBL" id="MNAD01001636">
    <property type="protein sequence ID" value="OJT03091.1"/>
    <property type="molecule type" value="Genomic_DNA"/>
</dbReference>
<dbReference type="InterPro" id="IPR048519">
    <property type="entry name" value="Gfd2/YDR514C-like_C"/>
</dbReference>
<dbReference type="PANTHER" id="PTHR28083:SF1">
    <property type="entry name" value="GOOD FOR FULL DBP5 ACTIVITY PROTEIN 2"/>
    <property type="match status" value="1"/>
</dbReference>
<protein>
    <recommendedName>
        <fullName evidence="2">Gfd2/YDR514C-like C-terminal domain-containing protein</fullName>
    </recommendedName>
</protein>
<feature type="region of interest" description="Disordered" evidence="1">
    <location>
        <begin position="225"/>
        <end position="249"/>
    </location>
</feature>
<evidence type="ECO:0000259" key="2">
    <source>
        <dbReference type="Pfam" id="PF21762"/>
    </source>
</evidence>
<dbReference type="GO" id="GO:0005634">
    <property type="term" value="C:nucleus"/>
    <property type="evidence" value="ECO:0007669"/>
    <property type="project" value="TreeGrafter"/>
</dbReference>
<dbReference type="GO" id="GO:0003676">
    <property type="term" value="F:nucleic acid binding"/>
    <property type="evidence" value="ECO:0007669"/>
    <property type="project" value="InterPro"/>
</dbReference>
<dbReference type="Pfam" id="PF21762">
    <property type="entry name" value="DEDDh_C"/>
    <property type="match status" value="1"/>
</dbReference>
<dbReference type="AlphaFoldDB" id="A0A1M2V673"/>
<organism evidence="3 4">
    <name type="scientific">Trametes pubescens</name>
    <name type="common">White-rot fungus</name>
    <dbReference type="NCBI Taxonomy" id="154538"/>
    <lineage>
        <taxon>Eukaryota</taxon>
        <taxon>Fungi</taxon>
        <taxon>Dikarya</taxon>
        <taxon>Basidiomycota</taxon>
        <taxon>Agaricomycotina</taxon>
        <taxon>Agaricomycetes</taxon>
        <taxon>Polyporales</taxon>
        <taxon>Polyporaceae</taxon>
        <taxon>Trametes</taxon>
    </lineage>
</organism>
<accession>A0A1M2V673</accession>
<keyword evidence="4" id="KW-1185">Reference proteome</keyword>
<dbReference type="Proteomes" id="UP000184267">
    <property type="component" value="Unassembled WGS sequence"/>
</dbReference>
<dbReference type="SUPFAM" id="SSF53098">
    <property type="entry name" value="Ribonuclease H-like"/>
    <property type="match status" value="1"/>
</dbReference>
<evidence type="ECO:0000313" key="3">
    <source>
        <dbReference type="EMBL" id="OJT03091.1"/>
    </source>
</evidence>
<reference evidence="3 4" key="1">
    <citation type="submission" date="2016-10" db="EMBL/GenBank/DDBJ databases">
        <title>Genome sequence of the basidiomycete white-rot fungus Trametes pubescens.</title>
        <authorList>
            <person name="Makela M.R."/>
            <person name="Granchi Z."/>
            <person name="Peng M."/>
            <person name="De Vries R.P."/>
            <person name="Grigoriev I."/>
            <person name="Riley R."/>
            <person name="Hilden K."/>
        </authorList>
    </citation>
    <scope>NUCLEOTIDE SEQUENCE [LARGE SCALE GENOMIC DNA]</scope>
    <source>
        <strain evidence="3 4">FBCC735</strain>
    </source>
</reference>
<dbReference type="OrthoDB" id="5953249at2759"/>
<comment type="caution">
    <text evidence="3">The sequence shown here is derived from an EMBL/GenBank/DDBJ whole genome shotgun (WGS) entry which is preliminary data.</text>
</comment>
<dbReference type="STRING" id="154538.A0A1M2V673"/>
<feature type="domain" description="Gfd2/YDR514C-like C-terminal" evidence="2">
    <location>
        <begin position="13"/>
        <end position="141"/>
    </location>
</feature>
<name>A0A1M2V673_TRAPU</name>
<gene>
    <name evidence="3" type="ORF">TRAPUB_6434</name>
</gene>
<evidence type="ECO:0000313" key="4">
    <source>
        <dbReference type="Proteomes" id="UP000184267"/>
    </source>
</evidence>
<dbReference type="InterPro" id="IPR040151">
    <property type="entry name" value="Gfd2/YDR514C-like"/>
</dbReference>
<evidence type="ECO:0000256" key="1">
    <source>
        <dbReference type="SAM" id="MobiDB-lite"/>
    </source>
</evidence>
<dbReference type="InterPro" id="IPR036397">
    <property type="entry name" value="RNaseH_sf"/>
</dbReference>
<sequence length="277" mass="29925">MALLTPTTRAQSRSIYQFGESQVVPKAKLSHMIQAIISSLMSPDSETIPNTLVLVAHGTTGDLRRLEEMRIKLPHNLLIVDTMAFERQLYSTGQRGAMQEPSGKAREQGSSLSLAALLQSLGVDVQRVLHNAGNAAFMCLLGLQTLLDPDTKPPVPRMPKGISPMLRGPSWSPSMAPGIPFVPTPPVFPQMGLLPPGSPVLFPRLSTPDIVGDAGTNGRMSYFPNHRSISDQRLTPPIGSFNGRMPGRARVNSTNDVNEMGENLAAMHLKSKTDTAD</sequence>
<dbReference type="InterPro" id="IPR012337">
    <property type="entry name" value="RNaseH-like_sf"/>
</dbReference>
<dbReference type="PANTHER" id="PTHR28083">
    <property type="entry name" value="GOOD FOR FULL DBP5 ACTIVITY PROTEIN 2"/>
    <property type="match status" value="1"/>
</dbReference>